<accession>A0A2M8WM60</accession>
<dbReference type="Proteomes" id="UP000228531">
    <property type="component" value="Unassembled WGS sequence"/>
</dbReference>
<comment type="caution">
    <text evidence="2">The sequence shown here is derived from an EMBL/GenBank/DDBJ whole genome shotgun (WGS) entry which is preliminary data.</text>
</comment>
<keyword evidence="1" id="KW-1133">Transmembrane helix</keyword>
<organism evidence="2 3">
    <name type="scientific">Yoonia maricola</name>
    <dbReference type="NCBI Taxonomy" id="420999"/>
    <lineage>
        <taxon>Bacteria</taxon>
        <taxon>Pseudomonadati</taxon>
        <taxon>Pseudomonadota</taxon>
        <taxon>Alphaproteobacteria</taxon>
        <taxon>Rhodobacterales</taxon>
        <taxon>Paracoccaceae</taxon>
        <taxon>Yoonia</taxon>
    </lineage>
</organism>
<feature type="transmembrane region" description="Helical" evidence="1">
    <location>
        <begin position="55"/>
        <end position="77"/>
    </location>
</feature>
<dbReference type="AlphaFoldDB" id="A0A2M8WM60"/>
<reference evidence="2 3" key="1">
    <citation type="submission" date="2017-11" db="EMBL/GenBank/DDBJ databases">
        <title>Genomic Encyclopedia of Archaeal and Bacterial Type Strains, Phase II (KMG-II): From Individual Species to Whole Genera.</title>
        <authorList>
            <person name="Goeker M."/>
        </authorList>
    </citation>
    <scope>NUCLEOTIDE SEQUENCE [LARGE SCALE GENOMIC DNA]</scope>
    <source>
        <strain evidence="2 3">DSM 29128</strain>
    </source>
</reference>
<keyword evidence="1" id="KW-0472">Membrane</keyword>
<evidence type="ECO:0000256" key="1">
    <source>
        <dbReference type="SAM" id="Phobius"/>
    </source>
</evidence>
<gene>
    <name evidence="2" type="ORF">BC777_0851</name>
</gene>
<evidence type="ECO:0000313" key="2">
    <source>
        <dbReference type="EMBL" id="PJI92009.1"/>
    </source>
</evidence>
<feature type="transmembrane region" description="Helical" evidence="1">
    <location>
        <begin position="89"/>
        <end position="110"/>
    </location>
</feature>
<proteinExistence type="predicted"/>
<keyword evidence="3" id="KW-1185">Reference proteome</keyword>
<protein>
    <submittedName>
        <fullName evidence="2">Uncharacterized protein</fullName>
    </submittedName>
</protein>
<evidence type="ECO:0000313" key="3">
    <source>
        <dbReference type="Proteomes" id="UP000228531"/>
    </source>
</evidence>
<sequence length="173" mass="19652">MGMAKQDINDFRARVKNINNPRNNSYYDPDLGMHIPKRVPRNKLRKQKVQHGEDAFVGAFVVALVLGAVALVCAQVVRIRYFGLPDGSNLVMFLDLFMAFWAMLVISALLKKRTMFDKVGQIVGIAAMLVAGHNLIWRWPEQMAYIYTAEHVEQVLEVTTQHSIVYRGTIYGL</sequence>
<keyword evidence="1" id="KW-0812">Transmembrane</keyword>
<dbReference type="EMBL" id="PGTY01000001">
    <property type="protein sequence ID" value="PJI92009.1"/>
    <property type="molecule type" value="Genomic_DNA"/>
</dbReference>
<name>A0A2M8WM60_9RHOB</name>
<dbReference type="RefSeq" id="WP_100366878.1">
    <property type="nucleotide sequence ID" value="NZ_PGTY01000001.1"/>
</dbReference>